<protein>
    <recommendedName>
        <fullName evidence="5">Reverse transcriptase Ty1/copia-type domain-containing protein</fullName>
    </recommendedName>
</protein>
<dbReference type="InterPro" id="IPR057670">
    <property type="entry name" value="SH3_retrovirus"/>
</dbReference>
<gene>
    <name evidence="3" type="ORF">O181_050396</name>
</gene>
<dbReference type="EMBL" id="AVOT02021706">
    <property type="protein sequence ID" value="MBW0510681.1"/>
    <property type="molecule type" value="Genomic_DNA"/>
</dbReference>
<feature type="domain" description="Reverse transcriptase Ty1/copia-type" evidence="1">
    <location>
        <begin position="171"/>
        <end position="386"/>
    </location>
</feature>
<dbReference type="Pfam" id="PF07727">
    <property type="entry name" value="RVT_2"/>
    <property type="match status" value="1"/>
</dbReference>
<evidence type="ECO:0008006" key="5">
    <source>
        <dbReference type="Google" id="ProtNLM"/>
    </source>
</evidence>
<comment type="caution">
    <text evidence="3">The sequence shown here is derived from an EMBL/GenBank/DDBJ whole genome shotgun (WGS) entry which is preliminary data.</text>
</comment>
<sequence length="387" mass="43829">MHIHNRLPNWRTAPLSPMECLFNIRPDPAQMYPFGAEAIVHVPSEKRGKLDQQGIPCRMLNFPKSGNGWIFYDPVSQCVFQASSAVFPAYQVLPRPLTSKKSELQYIVNNLQLGKVPTSDIAKEQDSAIKQLPITSDIQIPKTLRHALSSPFASDWCKAAMVELDNFKKRDVWEPTSPSKGMKVLGGRWVFDIKQKADGTVERLKARYVARGFSQRPGIYCFDVYALTASLNSLRLLLALKVKHNFFMAGFDVSAAYLCSPIQEDVYVQAPVELLPKLNGKVMNLKKALYGTKQAARCWWTFSREMMGRLGFESSEVEALLYIYQRNTTNFIVWIHVDDGIVVGNSIASINDFKTALMHEVDVWWQTNVEKIVGLHIIDNGQQIEIN</sequence>
<feature type="domain" description="Retroviral polymerase SH3-like" evidence="2">
    <location>
        <begin position="37"/>
        <end position="92"/>
    </location>
</feature>
<dbReference type="Proteomes" id="UP000765509">
    <property type="component" value="Unassembled WGS sequence"/>
</dbReference>
<evidence type="ECO:0000259" key="1">
    <source>
        <dbReference type="Pfam" id="PF07727"/>
    </source>
</evidence>
<evidence type="ECO:0000313" key="4">
    <source>
        <dbReference type="Proteomes" id="UP000765509"/>
    </source>
</evidence>
<keyword evidence="4" id="KW-1185">Reference proteome</keyword>
<dbReference type="OrthoDB" id="3059824at2759"/>
<evidence type="ECO:0000259" key="2">
    <source>
        <dbReference type="Pfam" id="PF25597"/>
    </source>
</evidence>
<organism evidence="3 4">
    <name type="scientific">Austropuccinia psidii MF-1</name>
    <dbReference type="NCBI Taxonomy" id="1389203"/>
    <lineage>
        <taxon>Eukaryota</taxon>
        <taxon>Fungi</taxon>
        <taxon>Dikarya</taxon>
        <taxon>Basidiomycota</taxon>
        <taxon>Pucciniomycotina</taxon>
        <taxon>Pucciniomycetes</taxon>
        <taxon>Pucciniales</taxon>
        <taxon>Sphaerophragmiaceae</taxon>
        <taxon>Austropuccinia</taxon>
    </lineage>
</organism>
<proteinExistence type="predicted"/>
<reference evidence="3" key="1">
    <citation type="submission" date="2021-03" db="EMBL/GenBank/DDBJ databases">
        <title>Draft genome sequence of rust myrtle Austropuccinia psidii MF-1, a brazilian biotype.</title>
        <authorList>
            <person name="Quecine M.C."/>
            <person name="Pachon D.M.R."/>
            <person name="Bonatelli M.L."/>
            <person name="Correr F.H."/>
            <person name="Franceschini L.M."/>
            <person name="Leite T.F."/>
            <person name="Margarido G.R.A."/>
            <person name="Almeida C.A."/>
            <person name="Ferrarezi J.A."/>
            <person name="Labate C.A."/>
        </authorList>
    </citation>
    <scope>NUCLEOTIDE SEQUENCE</scope>
    <source>
        <strain evidence="3">MF-1</strain>
    </source>
</reference>
<name>A0A9Q3E1Q9_9BASI</name>
<dbReference type="Pfam" id="PF25597">
    <property type="entry name" value="SH3_retrovirus"/>
    <property type="match status" value="1"/>
</dbReference>
<accession>A0A9Q3E1Q9</accession>
<evidence type="ECO:0000313" key="3">
    <source>
        <dbReference type="EMBL" id="MBW0510681.1"/>
    </source>
</evidence>
<dbReference type="InterPro" id="IPR013103">
    <property type="entry name" value="RVT_2"/>
</dbReference>
<dbReference type="AlphaFoldDB" id="A0A9Q3E1Q9"/>